<feature type="region of interest" description="Disordered" evidence="1">
    <location>
        <begin position="216"/>
        <end position="240"/>
    </location>
</feature>
<sequence>MLDGVQHERQVRELLIAAPESRIIITSRSRLLGLDGIGRIRLPALDRDESMELLAQLLGGDRVGTEPRACLRLADACGDLPLALNLAGRRIAARPEWMLEDAVSELLGDGRPAPGRFLGRLQVGDDSLGVRLDSAYRLLTPWARLMLRQFAGSDNPPSVDNVVYESADALAVLVERSAQPVEDLLERLLDAGLVDHSDLPGQYGLTPMARAFALAQPDPTEEAPAPAARPEAPAHARLPR</sequence>
<reference evidence="2 3" key="1">
    <citation type="submission" date="2024-03" db="EMBL/GenBank/DDBJ databases">
        <title>Novel Streptomyces species of biotechnological and ecological value are a feature of Machair soil.</title>
        <authorList>
            <person name="Prole J.R."/>
            <person name="Goodfellow M."/>
            <person name="Allenby N."/>
            <person name="Ward A.C."/>
        </authorList>
    </citation>
    <scope>NUCLEOTIDE SEQUENCE [LARGE SCALE GENOMIC DNA]</scope>
    <source>
        <strain evidence="2 3">MS1.HAVA.3</strain>
    </source>
</reference>
<evidence type="ECO:0000313" key="3">
    <source>
        <dbReference type="Proteomes" id="UP001382904"/>
    </source>
</evidence>
<dbReference type="InterPro" id="IPR027417">
    <property type="entry name" value="P-loop_NTPase"/>
</dbReference>
<organism evidence="2 3">
    <name type="scientific">Streptomyces caledonius</name>
    <dbReference type="NCBI Taxonomy" id="3134107"/>
    <lineage>
        <taxon>Bacteria</taxon>
        <taxon>Bacillati</taxon>
        <taxon>Actinomycetota</taxon>
        <taxon>Actinomycetes</taxon>
        <taxon>Kitasatosporales</taxon>
        <taxon>Streptomycetaceae</taxon>
        <taxon>Streptomyces</taxon>
    </lineage>
</organism>
<evidence type="ECO:0000313" key="2">
    <source>
        <dbReference type="EMBL" id="MEJ8643447.1"/>
    </source>
</evidence>
<dbReference type="EMBL" id="JBBKAM010000002">
    <property type="protein sequence ID" value="MEJ8643447.1"/>
    <property type="molecule type" value="Genomic_DNA"/>
</dbReference>
<evidence type="ECO:0000256" key="1">
    <source>
        <dbReference type="SAM" id="MobiDB-lite"/>
    </source>
</evidence>
<dbReference type="SUPFAM" id="SSF52540">
    <property type="entry name" value="P-loop containing nucleoside triphosphate hydrolases"/>
    <property type="match status" value="1"/>
</dbReference>
<protein>
    <submittedName>
        <fullName evidence="2">Uncharacterized protein</fullName>
    </submittedName>
</protein>
<keyword evidence="3" id="KW-1185">Reference proteome</keyword>
<accession>A0ABU8U6D6</accession>
<name>A0ABU8U6D6_9ACTN</name>
<comment type="caution">
    <text evidence="2">The sequence shown here is derived from an EMBL/GenBank/DDBJ whole genome shotgun (WGS) entry which is preliminary data.</text>
</comment>
<proteinExistence type="predicted"/>
<gene>
    <name evidence="2" type="ORF">WKI68_22705</name>
</gene>
<dbReference type="Proteomes" id="UP001382904">
    <property type="component" value="Unassembled WGS sequence"/>
</dbReference>